<comment type="similarity">
    <text evidence="2">Belongs to the LppX/LprAFG lipoprotein family.</text>
</comment>
<evidence type="ECO:0000313" key="6">
    <source>
        <dbReference type="Proteomes" id="UP001501710"/>
    </source>
</evidence>
<reference evidence="6" key="1">
    <citation type="journal article" date="2019" name="Int. J. Syst. Evol. Microbiol.">
        <title>The Global Catalogue of Microorganisms (GCM) 10K type strain sequencing project: providing services to taxonomists for standard genome sequencing and annotation.</title>
        <authorList>
            <consortium name="The Broad Institute Genomics Platform"/>
            <consortium name="The Broad Institute Genome Sequencing Center for Infectious Disease"/>
            <person name="Wu L."/>
            <person name="Ma J."/>
        </authorList>
    </citation>
    <scope>NUCLEOTIDE SEQUENCE [LARGE SCALE GENOMIC DNA]</scope>
    <source>
        <strain evidence="6">JCM 17440</strain>
    </source>
</reference>
<feature type="signal peptide" evidence="4">
    <location>
        <begin position="1"/>
        <end position="20"/>
    </location>
</feature>
<dbReference type="Gene3D" id="2.50.20.20">
    <property type="match status" value="1"/>
</dbReference>
<dbReference type="Pfam" id="PF07161">
    <property type="entry name" value="LppX_LprAFG"/>
    <property type="match status" value="1"/>
</dbReference>
<evidence type="ECO:0008006" key="7">
    <source>
        <dbReference type="Google" id="ProtNLM"/>
    </source>
</evidence>
<keyword evidence="3" id="KW-1003">Cell membrane</keyword>
<keyword evidence="6" id="KW-1185">Reference proteome</keyword>
<evidence type="ECO:0000313" key="5">
    <source>
        <dbReference type="EMBL" id="GAA4229735.1"/>
    </source>
</evidence>
<dbReference type="InterPro" id="IPR029046">
    <property type="entry name" value="LolA/LolB/LppX"/>
</dbReference>
<keyword evidence="3" id="KW-0472">Membrane</keyword>
<feature type="chain" id="PRO_5047399073" description="Lipoprotein LprG" evidence="4">
    <location>
        <begin position="21"/>
        <end position="228"/>
    </location>
</feature>
<evidence type="ECO:0000256" key="4">
    <source>
        <dbReference type="SAM" id="SignalP"/>
    </source>
</evidence>
<comment type="caution">
    <text evidence="5">The sequence shown here is derived from an EMBL/GenBank/DDBJ whole genome shotgun (WGS) entry which is preliminary data.</text>
</comment>
<dbReference type="InterPro" id="IPR009830">
    <property type="entry name" value="LppX/LprAFG"/>
</dbReference>
<sequence length="228" mass="23923">MSSRILVLVLLLPGLLFAGACDGGGSGESGKKPDFDAARVLREAAQAMGGVRSVAFTMESEGKTPVVVKGGDLKLLRNGDATGTLTVEQRGQSVEMKVVALGQSIYLDAGTGGWRKVPKVLAATMYDPSAVLDPERGIVKLLSSATAPRAEAVEKVGGKETDRVAATLPKEQAAALIPGVDTDLEGQVWVNRSDHRLVKLVGRFPKEKGSVVISFTEFDASYTVSAPK</sequence>
<dbReference type="RefSeq" id="WP_344894138.1">
    <property type="nucleotide sequence ID" value="NZ_BAABAS010000005.1"/>
</dbReference>
<protein>
    <recommendedName>
        <fullName evidence="7">Lipoprotein LprG</fullName>
    </recommendedName>
</protein>
<organism evidence="5 6">
    <name type="scientific">Actinomadura meridiana</name>
    <dbReference type="NCBI Taxonomy" id="559626"/>
    <lineage>
        <taxon>Bacteria</taxon>
        <taxon>Bacillati</taxon>
        <taxon>Actinomycetota</taxon>
        <taxon>Actinomycetes</taxon>
        <taxon>Streptosporangiales</taxon>
        <taxon>Thermomonosporaceae</taxon>
        <taxon>Actinomadura</taxon>
    </lineage>
</organism>
<dbReference type="EMBL" id="BAABAS010000005">
    <property type="protein sequence ID" value="GAA4229735.1"/>
    <property type="molecule type" value="Genomic_DNA"/>
</dbReference>
<dbReference type="Proteomes" id="UP001501710">
    <property type="component" value="Unassembled WGS sequence"/>
</dbReference>
<dbReference type="CDD" id="cd16334">
    <property type="entry name" value="LppX-like"/>
    <property type="match status" value="1"/>
</dbReference>
<evidence type="ECO:0000256" key="1">
    <source>
        <dbReference type="ARBA" id="ARBA00004196"/>
    </source>
</evidence>
<evidence type="ECO:0000256" key="3">
    <source>
        <dbReference type="ARBA" id="ARBA00022475"/>
    </source>
</evidence>
<proteinExistence type="inferred from homology"/>
<gene>
    <name evidence="5" type="ORF">GCM10022254_22850</name>
</gene>
<keyword evidence="4" id="KW-0732">Signal</keyword>
<comment type="subcellular location">
    <subcellularLocation>
        <location evidence="1">Cell envelope</location>
    </subcellularLocation>
</comment>
<name>A0ABP8BXL8_9ACTN</name>
<dbReference type="SUPFAM" id="SSF89392">
    <property type="entry name" value="Prokaryotic lipoproteins and lipoprotein localization factors"/>
    <property type="match status" value="1"/>
</dbReference>
<evidence type="ECO:0000256" key="2">
    <source>
        <dbReference type="ARBA" id="ARBA00009194"/>
    </source>
</evidence>
<accession>A0ABP8BXL8</accession>
<dbReference type="PROSITE" id="PS51257">
    <property type="entry name" value="PROKAR_LIPOPROTEIN"/>
    <property type="match status" value="1"/>
</dbReference>